<accession>A0A6C2U193</accession>
<sequence>MTQERILIIGLNWIGDAIMSMPAIQACRAENPQAHITVLVKPYLKPLWEMHPVPDDILCLEKKTAANIAKLRALDFDKACILPNSFRSAFLPTMAGIRHRIGLKGELRSLMLTQVVPLAGGHQSNEYFPILAPASVELVREQPELNVPDAAFPGLENYAVLMPGAARGASKMWPLSHFEELAKRILAETDLALVFAGGAADASACEELSERLGRRSTSVAGKTNLKEWTGLLKNSRVAIANDSGGMHLAAAVGTPVVGIYGITDPDKTGPLARRFRVVQNSTVKAREISRNSELATQALASISPEQVFRAVQELLA</sequence>
<dbReference type="GO" id="GO:0009244">
    <property type="term" value="P:lipopolysaccharide core region biosynthetic process"/>
    <property type="evidence" value="ECO:0007669"/>
    <property type="project" value="TreeGrafter"/>
</dbReference>
<keyword evidence="1" id="KW-0328">Glycosyltransferase</keyword>
<dbReference type="Proteomes" id="UP000366872">
    <property type="component" value="Unassembled WGS sequence"/>
</dbReference>
<dbReference type="InterPro" id="IPR011910">
    <property type="entry name" value="RfaF"/>
</dbReference>
<keyword evidence="2 6" id="KW-0808">Transferase</keyword>
<keyword evidence="7" id="KW-1185">Reference proteome</keyword>
<comment type="catalytic activity">
    <reaction evidence="5">
        <text>an L-alpha-D-Hep-(1-&gt;5)-[alpha-Kdo-(2-&gt;4)]-alpha-Kdo-(2-&gt;6)-lipid A + ADP-L-glycero-beta-D-manno-heptose = an L-alpha-D-Hep-(1-&gt;3)-L-alpha-D-Hep-(1-&gt;5)-[alpha-Kdo-(2-&gt;4)]-alpha-Kdo-(2-&gt;6)-lipid A + ADP + H(+)</text>
        <dbReference type="Rhea" id="RHEA:74071"/>
        <dbReference type="ChEBI" id="CHEBI:15378"/>
        <dbReference type="ChEBI" id="CHEBI:61506"/>
        <dbReference type="ChEBI" id="CHEBI:193068"/>
        <dbReference type="ChEBI" id="CHEBI:193069"/>
        <dbReference type="ChEBI" id="CHEBI:456216"/>
        <dbReference type="EC" id="2.4.99.24"/>
    </reaction>
</comment>
<dbReference type="NCBIfam" id="TIGR02195">
    <property type="entry name" value="heptsyl_trn_II"/>
    <property type="match status" value="1"/>
</dbReference>
<dbReference type="PROSITE" id="PS51257">
    <property type="entry name" value="PROKAR_LIPOPROTEIN"/>
    <property type="match status" value="1"/>
</dbReference>
<evidence type="ECO:0000256" key="2">
    <source>
        <dbReference type="ARBA" id="ARBA00022679"/>
    </source>
</evidence>
<dbReference type="PANTHER" id="PTHR30160:SF7">
    <property type="entry name" value="ADP-HEPTOSE--LPS HEPTOSYLTRANSFERASE 2"/>
    <property type="match status" value="1"/>
</dbReference>
<evidence type="ECO:0000313" key="6">
    <source>
        <dbReference type="EMBL" id="VGO13361.1"/>
    </source>
</evidence>
<proteinExistence type="inferred from homology"/>
<evidence type="ECO:0000256" key="3">
    <source>
        <dbReference type="ARBA" id="ARBA00043995"/>
    </source>
</evidence>
<reference evidence="6 7" key="1">
    <citation type="submission" date="2019-04" db="EMBL/GenBank/DDBJ databases">
        <authorList>
            <person name="Van Vliet M D."/>
        </authorList>
    </citation>
    <scope>NUCLEOTIDE SEQUENCE [LARGE SCALE GENOMIC DNA]</scope>
    <source>
        <strain evidence="6 7">F1</strain>
    </source>
</reference>
<dbReference type="EMBL" id="CAAHFG010000001">
    <property type="protein sequence ID" value="VGO13361.1"/>
    <property type="molecule type" value="Genomic_DNA"/>
</dbReference>
<dbReference type="Gene3D" id="3.40.50.2000">
    <property type="entry name" value="Glycogen Phosphorylase B"/>
    <property type="match status" value="2"/>
</dbReference>
<gene>
    <name evidence="6" type="primary">rfaF</name>
    <name evidence="6" type="ORF">PDESU_01917</name>
</gene>
<dbReference type="CDD" id="cd03789">
    <property type="entry name" value="GT9_LPS_heptosyltransferase"/>
    <property type="match status" value="1"/>
</dbReference>
<dbReference type="PANTHER" id="PTHR30160">
    <property type="entry name" value="TETRAACYLDISACCHARIDE 4'-KINASE-RELATED"/>
    <property type="match status" value="1"/>
</dbReference>
<dbReference type="GO" id="GO:0008713">
    <property type="term" value="F:ADP-heptose-lipopolysaccharide heptosyltransferase activity"/>
    <property type="evidence" value="ECO:0007669"/>
    <property type="project" value="UniProtKB-EC"/>
</dbReference>
<dbReference type="AlphaFoldDB" id="A0A6C2U193"/>
<dbReference type="GO" id="GO:0005829">
    <property type="term" value="C:cytosol"/>
    <property type="evidence" value="ECO:0007669"/>
    <property type="project" value="TreeGrafter"/>
</dbReference>
<organism evidence="6 7">
    <name type="scientific">Pontiella desulfatans</name>
    <dbReference type="NCBI Taxonomy" id="2750659"/>
    <lineage>
        <taxon>Bacteria</taxon>
        <taxon>Pseudomonadati</taxon>
        <taxon>Kiritimatiellota</taxon>
        <taxon>Kiritimatiellia</taxon>
        <taxon>Kiritimatiellales</taxon>
        <taxon>Pontiellaceae</taxon>
        <taxon>Pontiella</taxon>
    </lineage>
</organism>
<dbReference type="InterPro" id="IPR002201">
    <property type="entry name" value="Glyco_trans_9"/>
</dbReference>
<name>A0A6C2U193_PONDE</name>
<comment type="similarity">
    <text evidence="3">Belongs to the glycosyltransferase 9 family.</text>
</comment>
<evidence type="ECO:0000256" key="5">
    <source>
        <dbReference type="ARBA" id="ARBA00047503"/>
    </source>
</evidence>
<evidence type="ECO:0000256" key="4">
    <source>
        <dbReference type="ARBA" id="ARBA00044042"/>
    </source>
</evidence>
<dbReference type="Pfam" id="PF01075">
    <property type="entry name" value="Glyco_transf_9"/>
    <property type="match status" value="1"/>
</dbReference>
<dbReference type="SUPFAM" id="SSF53756">
    <property type="entry name" value="UDP-Glycosyltransferase/glycogen phosphorylase"/>
    <property type="match status" value="1"/>
</dbReference>
<evidence type="ECO:0000256" key="1">
    <source>
        <dbReference type="ARBA" id="ARBA00022676"/>
    </source>
</evidence>
<dbReference type="EC" id="2.4.99.24" evidence="4"/>
<protein>
    <recommendedName>
        <fullName evidence="4">lipopolysaccharide heptosyltransferase II</fullName>
        <ecNumber evidence="4">2.4.99.24</ecNumber>
    </recommendedName>
</protein>
<evidence type="ECO:0000313" key="7">
    <source>
        <dbReference type="Proteomes" id="UP000366872"/>
    </source>
</evidence>
<dbReference type="InterPro" id="IPR051199">
    <property type="entry name" value="LPS_LOS_Heptosyltrfase"/>
</dbReference>